<dbReference type="InterPro" id="IPR050539">
    <property type="entry name" value="ThrE_Dicarb/AminoAcid_Exp"/>
</dbReference>
<proteinExistence type="inferred from homology"/>
<feature type="domain" description="Threonine/serine exporter-like N-terminal" evidence="8">
    <location>
        <begin position="12"/>
        <end position="246"/>
    </location>
</feature>
<gene>
    <name evidence="10" type="ordered locus">AZC_1898</name>
</gene>
<dbReference type="HOGENOM" id="CLU_027127_1_1_5"/>
<feature type="transmembrane region" description="Helical" evidence="7">
    <location>
        <begin position="142"/>
        <end position="160"/>
    </location>
</feature>
<evidence type="ECO:0000256" key="2">
    <source>
        <dbReference type="ARBA" id="ARBA00022475"/>
    </source>
</evidence>
<keyword evidence="3 7" id="KW-0812">Transmembrane</keyword>
<dbReference type="GO" id="GO:0015744">
    <property type="term" value="P:succinate transport"/>
    <property type="evidence" value="ECO:0007669"/>
    <property type="project" value="TreeGrafter"/>
</dbReference>
<reference evidence="10 11" key="5">
    <citation type="journal article" date="2010" name="Appl. Environ. Microbiol.">
        <title>phrR-like gene praR of Azorhizobium caulinodans ORS571 is essential for symbiosis with Sesbania rostrata and is involved in expression of reb genes.</title>
        <authorList>
            <person name="Akiba N."/>
            <person name="Aono T."/>
            <person name="Toyazaki H."/>
            <person name="Sato S."/>
            <person name="Oyaizu H."/>
        </authorList>
    </citation>
    <scope>NUCLEOTIDE SEQUENCE [LARGE SCALE GENOMIC DNA]</scope>
    <source>
        <strain evidence="11">ATCC 43989 / DSM 5975 / JCM 20966 / LMG 6465 / NBRC 14845 / NCIMB 13405 / ORS 571</strain>
    </source>
</reference>
<reference evidence="10 11" key="1">
    <citation type="journal article" date="2007" name="Appl. Environ. Microbiol.">
        <title>Rhizobial factors required for stem nodule maturation and maintenance in Sesbania rostrata-Azorhizobium caulinodans ORS571 symbiosis.</title>
        <authorList>
            <person name="Suzuki S."/>
            <person name="Aono T."/>
            <person name="Lee KB."/>
            <person name="Suzuki T."/>
            <person name="Liu CT."/>
            <person name="Miwa H."/>
            <person name="Wakao S."/>
            <person name="Iki T."/>
            <person name="Oyaizu H."/>
        </authorList>
    </citation>
    <scope>NUCLEOTIDE SEQUENCE [LARGE SCALE GENOMIC DNA]</scope>
    <source>
        <strain evidence="11">ATCC 43989 / DSM 5975 / JCM 20966 / LMG 6465 / NBRC 14845 / NCIMB 13405 / ORS 571</strain>
    </source>
</reference>
<evidence type="ECO:0000256" key="3">
    <source>
        <dbReference type="ARBA" id="ARBA00022692"/>
    </source>
</evidence>
<dbReference type="Proteomes" id="UP000000270">
    <property type="component" value="Chromosome"/>
</dbReference>
<feature type="transmembrane region" description="Helical" evidence="7">
    <location>
        <begin position="226"/>
        <end position="249"/>
    </location>
</feature>
<evidence type="ECO:0000256" key="6">
    <source>
        <dbReference type="ARBA" id="ARBA00034125"/>
    </source>
</evidence>
<dbReference type="InterPro" id="IPR010619">
    <property type="entry name" value="ThrE-like_N"/>
</dbReference>
<comment type="subcellular location">
    <subcellularLocation>
        <location evidence="1">Cell membrane</location>
        <topology evidence="1">Multi-pass membrane protein</topology>
    </subcellularLocation>
</comment>
<keyword evidence="4 7" id="KW-1133">Transmembrane helix</keyword>
<protein>
    <submittedName>
        <fullName evidence="10">Uncharacterized conserved protein</fullName>
    </submittedName>
</protein>
<reference evidence="10 11" key="6">
    <citation type="journal article" date="2011" name="Appl. Environ. Microbiol.">
        <title>Involvement of the azorhizobial chromosome partition gene (parA) in the onset of bacteroid differentiation during Sesbania rostrata stem nodule development.</title>
        <authorList>
            <person name="Liu CT."/>
            <person name="Lee KB."/>
            <person name="Wang YS."/>
            <person name="Peng MH."/>
            <person name="Lee KT."/>
            <person name="Suzuki S."/>
            <person name="Suzuki T."/>
            <person name="Oyaizu H."/>
        </authorList>
    </citation>
    <scope>NUCLEOTIDE SEQUENCE [LARGE SCALE GENOMIC DNA]</scope>
    <source>
        <strain evidence="11">ATCC 43989 / DSM 5975 / JCM 20966 / LMG 6465 / NBRC 14845 / NCIMB 13405 / ORS 571</strain>
    </source>
</reference>
<feature type="domain" description="Threonine/Serine exporter ThrE" evidence="9">
    <location>
        <begin position="268"/>
        <end position="404"/>
    </location>
</feature>
<keyword evidence="5 7" id="KW-0472">Membrane</keyword>
<evidence type="ECO:0000259" key="9">
    <source>
        <dbReference type="Pfam" id="PF12821"/>
    </source>
</evidence>
<dbReference type="InterPro" id="IPR024528">
    <property type="entry name" value="ThrE_2"/>
</dbReference>
<feature type="transmembrane region" description="Helical" evidence="7">
    <location>
        <begin position="165"/>
        <end position="188"/>
    </location>
</feature>
<dbReference type="GO" id="GO:0022857">
    <property type="term" value="F:transmembrane transporter activity"/>
    <property type="evidence" value="ECO:0007669"/>
    <property type="project" value="InterPro"/>
</dbReference>
<keyword evidence="2" id="KW-1003">Cell membrane</keyword>
<reference evidence="10 11" key="4">
    <citation type="journal article" date="2009" name="Appl. Environ. Microbiol.">
        <title>Comparative genome-wide transcriptional profiling of Azorhizobium caulinodans ORS571 grown under free-living and symbiotic conditions.</title>
        <authorList>
            <person name="Tsukada S."/>
            <person name="Aono T."/>
            <person name="Akiba N."/>
            <person name="Lee KB."/>
            <person name="Liu CT."/>
            <person name="Toyazaki H."/>
            <person name="Oyaizu H."/>
        </authorList>
    </citation>
    <scope>NUCLEOTIDE SEQUENCE [LARGE SCALE GENOMIC DNA]</scope>
    <source>
        <strain evidence="11">ATCC 43989 / DSM 5975 / JCM 20966 / LMG 6465 / NBRC 14845 / NCIMB 13405 / ORS 571</strain>
    </source>
</reference>
<evidence type="ECO:0000256" key="7">
    <source>
        <dbReference type="SAM" id="Phobius"/>
    </source>
</evidence>
<dbReference type="PANTHER" id="PTHR34390:SF2">
    <property type="entry name" value="SUCCINATE TRANSPORTER SUBUNIT YJJP-RELATED"/>
    <property type="match status" value="1"/>
</dbReference>
<evidence type="ECO:0000256" key="1">
    <source>
        <dbReference type="ARBA" id="ARBA00004651"/>
    </source>
</evidence>
<dbReference type="RefSeq" id="WP_012170426.1">
    <property type="nucleotide sequence ID" value="NC_009937.1"/>
</dbReference>
<dbReference type="STRING" id="438753.AZC_1898"/>
<dbReference type="eggNOG" id="COG2966">
    <property type="taxonomic scope" value="Bacteria"/>
</dbReference>
<evidence type="ECO:0000256" key="5">
    <source>
        <dbReference type="ARBA" id="ARBA00023136"/>
    </source>
</evidence>
<feature type="transmembrane region" description="Helical" evidence="7">
    <location>
        <begin position="269"/>
        <end position="287"/>
    </location>
</feature>
<name>A8I2M0_AZOC5</name>
<reference evidence="11" key="2">
    <citation type="submission" date="2007-04" db="EMBL/GenBank/DDBJ databases">
        <title>Complete genome sequence of the nitrogen-fixing bacterium Azorhizobium caulinodans ORS571.</title>
        <authorList>
            <person name="Lee K.B."/>
            <person name="Backer P.D."/>
            <person name="Aono T."/>
            <person name="Liu C.T."/>
            <person name="Suzuki S."/>
            <person name="Suzuki T."/>
            <person name="Kaneko T."/>
            <person name="Yamada M."/>
            <person name="Tabata S."/>
            <person name="Kupfer D.M."/>
            <person name="Najar F.Z."/>
            <person name="Wiley G.B."/>
            <person name="Roe B."/>
            <person name="Binnewies T."/>
            <person name="Ussery D."/>
            <person name="Vereecke D."/>
            <person name="Gevers D."/>
            <person name="Holsters M."/>
            <person name="Oyaizu H."/>
        </authorList>
    </citation>
    <scope>NUCLEOTIDE SEQUENCE [LARGE SCALE GENOMIC DNA]</scope>
    <source>
        <strain evidence="11">ATCC 43989 / DSM 5975 / JCM 20966 / LMG 6465 / NBRC 14845 / NCIMB 13405 / ORS 571</strain>
    </source>
</reference>
<dbReference type="EMBL" id="AP009384">
    <property type="protein sequence ID" value="BAF87896.1"/>
    <property type="molecule type" value="Genomic_DNA"/>
</dbReference>
<comment type="similarity">
    <text evidence="6">Belongs to the ThrE exporter (TC 2.A.79) family.</text>
</comment>
<dbReference type="Pfam" id="PF12821">
    <property type="entry name" value="ThrE_2"/>
    <property type="match status" value="1"/>
</dbReference>
<keyword evidence="11" id="KW-1185">Reference proteome</keyword>
<sequence length="414" mass="41804">MTPSRLDATGHVLLRIARLLLGAGADSAHVHQRIETLAGQLGIEVQFFTGSERLLLMIASEGTYRTRVGHALGVMGIDAGRLVAVDEVVTALGAGRLDVEAADARLAEIEAHRSGYPDWIVVLAVAATAAALARLFGAAWPVVGAAFGAGLVNALVRLWLGRRGVLPAAVAALTACASGACAILPLRLTGDDPTLALVAAGMILVPGVPLINGIRDLVQGHAAIGLGRLANGIVVVLAIATGLSLASLIGGAAIPVSLQTANLPIGWDVLFATVCALGYALVFGAPLRAIPPILLCGALAHGLRTTVMALGGDIALGTLLGAFAAGLMASQVASRVAAPWTVFVFPAVVAMVPGSYAFRAMIGGLQLMRPGAENTVALLTATASALIGALVLTTAIAIGLLVASALHAVPLRRT</sequence>
<accession>A8I2M0</accession>
<dbReference type="eggNOG" id="COG3610">
    <property type="taxonomic scope" value="Bacteria"/>
</dbReference>
<reference evidence="10 11" key="3">
    <citation type="journal article" date="2008" name="BMC Genomics">
        <title>The genome of the versatile nitrogen fixer Azorhizobium caulinodans ORS571.</title>
        <authorList>
            <person name="Lee KB."/>
            <person name="Backer P.D."/>
            <person name="Aono T."/>
            <person name="Liu CT."/>
            <person name="Suzuki S."/>
            <person name="Suzuki T."/>
            <person name="Kaneko T."/>
            <person name="Yamada M."/>
            <person name="Tabata S."/>
            <person name="Kupfer D.M."/>
            <person name="Najar F.Z."/>
            <person name="Wiley G.B."/>
            <person name="Roe B."/>
            <person name="Binnewies T.T."/>
            <person name="Ussery D.W."/>
            <person name="D'Haeze W."/>
            <person name="Herder J.D."/>
            <person name="Gevers D."/>
            <person name="Vereecke D."/>
            <person name="Holsters M."/>
            <person name="Oyaizu H."/>
        </authorList>
    </citation>
    <scope>NUCLEOTIDE SEQUENCE [LARGE SCALE GENOMIC DNA]</scope>
    <source>
        <strain evidence="11">ATCC 43989 / DSM 5975 / JCM 20966 / LMG 6465 / NBRC 14845 / NCIMB 13405 / ORS 571</strain>
    </source>
</reference>
<dbReference type="PANTHER" id="PTHR34390">
    <property type="entry name" value="UPF0442 PROTEIN YJJB-RELATED"/>
    <property type="match status" value="1"/>
</dbReference>
<evidence type="ECO:0000313" key="10">
    <source>
        <dbReference type="EMBL" id="BAF87896.1"/>
    </source>
</evidence>
<dbReference type="AlphaFoldDB" id="A8I2M0"/>
<feature type="transmembrane region" description="Helical" evidence="7">
    <location>
        <begin position="194"/>
        <end position="214"/>
    </location>
</feature>
<evidence type="ECO:0000256" key="4">
    <source>
        <dbReference type="ARBA" id="ARBA00022989"/>
    </source>
</evidence>
<evidence type="ECO:0000313" key="11">
    <source>
        <dbReference type="Proteomes" id="UP000000270"/>
    </source>
</evidence>
<organism evidence="10 11">
    <name type="scientific">Azorhizobium caulinodans (strain ATCC 43989 / DSM 5975 / JCM 20966 / LMG 6465 / NBRC 14845 / NCIMB 13405 / ORS 571)</name>
    <dbReference type="NCBI Taxonomy" id="438753"/>
    <lineage>
        <taxon>Bacteria</taxon>
        <taxon>Pseudomonadati</taxon>
        <taxon>Pseudomonadota</taxon>
        <taxon>Alphaproteobacteria</taxon>
        <taxon>Hyphomicrobiales</taxon>
        <taxon>Xanthobacteraceae</taxon>
        <taxon>Azorhizobium</taxon>
    </lineage>
</organism>
<feature type="transmembrane region" description="Helical" evidence="7">
    <location>
        <begin position="378"/>
        <end position="406"/>
    </location>
</feature>
<evidence type="ECO:0000259" key="8">
    <source>
        <dbReference type="Pfam" id="PF06738"/>
    </source>
</evidence>
<feature type="transmembrane region" description="Helical" evidence="7">
    <location>
        <begin position="340"/>
        <end position="358"/>
    </location>
</feature>
<dbReference type="KEGG" id="azc:AZC_1898"/>
<dbReference type="Pfam" id="PF06738">
    <property type="entry name" value="ThrE"/>
    <property type="match status" value="1"/>
</dbReference>
<dbReference type="GO" id="GO:0005886">
    <property type="term" value="C:plasma membrane"/>
    <property type="evidence" value="ECO:0007669"/>
    <property type="project" value="UniProtKB-SubCell"/>
</dbReference>
<feature type="transmembrane region" description="Helical" evidence="7">
    <location>
        <begin position="307"/>
        <end position="328"/>
    </location>
</feature>